<evidence type="ECO:0000313" key="2">
    <source>
        <dbReference type="Proteomes" id="UP000254508"/>
    </source>
</evidence>
<dbReference type="KEGG" id="err:DVR09_11600"/>
<name>A0A345YG36_9SPHN</name>
<gene>
    <name evidence="1" type="ORF">DVR09_11600</name>
</gene>
<keyword evidence="2" id="KW-1185">Reference proteome</keyword>
<dbReference type="EMBL" id="CP031357">
    <property type="protein sequence ID" value="AXK42888.1"/>
    <property type="molecule type" value="Genomic_DNA"/>
</dbReference>
<dbReference type="Proteomes" id="UP000254508">
    <property type="component" value="Chromosome"/>
</dbReference>
<reference evidence="2" key="1">
    <citation type="submission" date="2018-07" db="EMBL/GenBank/DDBJ databases">
        <title>Genome sequence of Erythrobacter strain YH-07, an antagonistic bacterium isolated from Yellow Sea.</title>
        <authorList>
            <person name="Tang T."/>
            <person name="Liu Q."/>
            <person name="Sun X."/>
        </authorList>
    </citation>
    <scope>NUCLEOTIDE SEQUENCE [LARGE SCALE GENOMIC DNA]</scope>
    <source>
        <strain evidence="2">YH-07</strain>
    </source>
</reference>
<organism evidence="1 2">
    <name type="scientific">Erythrobacter aureus</name>
    <dbReference type="NCBI Taxonomy" id="2182384"/>
    <lineage>
        <taxon>Bacteria</taxon>
        <taxon>Pseudomonadati</taxon>
        <taxon>Pseudomonadota</taxon>
        <taxon>Alphaproteobacteria</taxon>
        <taxon>Sphingomonadales</taxon>
        <taxon>Erythrobacteraceae</taxon>
        <taxon>Erythrobacter/Porphyrobacter group</taxon>
        <taxon>Erythrobacter</taxon>
    </lineage>
</organism>
<accession>A0A345YG36</accession>
<dbReference type="AlphaFoldDB" id="A0A345YG36"/>
<protein>
    <submittedName>
        <fullName evidence="1">Uncharacterized protein</fullName>
    </submittedName>
</protein>
<dbReference type="OrthoDB" id="9788479at2"/>
<sequence>MDNIMSCEFNVVTGDANGADKAMQRYLADNDYENVIIYYVGEAPRNNIGNWPKKRVEVPSTARGRDFYAQKDKFMASLADFGLVLWDGKSPGSVQNMIWLTNNQKKGLVFHNPSKTFTKIKELEDLKFVFGLAEESDLVEIDRKIGLPEFFREGAKKQHQFDL</sequence>
<evidence type="ECO:0000313" key="1">
    <source>
        <dbReference type="EMBL" id="AXK42888.1"/>
    </source>
</evidence>
<proteinExistence type="predicted"/>